<organism evidence="1 2">
    <name type="scientific">Pseudoleptotrichia goodfellowii F0264</name>
    <dbReference type="NCBI Taxonomy" id="596323"/>
    <lineage>
        <taxon>Bacteria</taxon>
        <taxon>Fusobacteriati</taxon>
        <taxon>Fusobacteriota</taxon>
        <taxon>Fusobacteriia</taxon>
        <taxon>Fusobacteriales</taxon>
        <taxon>Leptotrichiaceae</taxon>
        <taxon>Pseudoleptotrichia</taxon>
    </lineage>
</organism>
<gene>
    <name evidence="1" type="ORF">HMPREF0554_2221</name>
</gene>
<comment type="caution">
    <text evidence="1">The sequence shown here is derived from an EMBL/GenBank/DDBJ whole genome shotgun (WGS) entry which is preliminary data.</text>
</comment>
<accession>D0GMA3</accession>
<dbReference type="EMBL" id="ADAD01000131">
    <property type="protein sequence ID" value="EEY34778.1"/>
    <property type="molecule type" value="Genomic_DNA"/>
</dbReference>
<evidence type="ECO:0000313" key="1">
    <source>
        <dbReference type="EMBL" id="EEY34778.1"/>
    </source>
</evidence>
<dbReference type="RefSeq" id="WP_006807610.1">
    <property type="nucleotide sequence ID" value="NZ_ADAD01000131.1"/>
</dbReference>
<name>D0GMA3_9FUSO</name>
<protein>
    <submittedName>
        <fullName evidence="1">Uncharacterized protein</fullName>
    </submittedName>
</protein>
<evidence type="ECO:0000313" key="2">
    <source>
        <dbReference type="Proteomes" id="UP000004226"/>
    </source>
</evidence>
<reference evidence="1 2" key="1">
    <citation type="submission" date="2009-10" db="EMBL/GenBank/DDBJ databases">
        <authorList>
            <person name="Harkins D.M."/>
            <person name="Madupu R."/>
            <person name="Durkin A.S."/>
            <person name="Torralba M."/>
            <person name="Methe B."/>
            <person name="Sutton G.G."/>
            <person name="Strausberg R.L."/>
            <person name="Nelson K.E."/>
        </authorList>
    </citation>
    <scope>NUCLEOTIDE SEQUENCE [LARGE SCALE GENOMIC DNA]</scope>
    <source>
        <strain evidence="1 2">F0264</strain>
    </source>
</reference>
<dbReference type="Proteomes" id="UP000004226">
    <property type="component" value="Unassembled WGS sequence"/>
</dbReference>
<dbReference type="AlphaFoldDB" id="D0GMA3"/>
<keyword evidence="2" id="KW-1185">Reference proteome</keyword>
<proteinExistence type="predicted"/>
<sequence>MQVSTQQNLPKEFQEKIIGSIDEIREARKDAMVEKWMRGVDLIDRNEIKDFRLNALYDEYKENLDAQWREKENIAGLVNIYNQKINQTIPRKNPTQSIDDMVENLRKQVR</sequence>